<dbReference type="NCBIfam" id="NF033788">
    <property type="entry name" value="HTH_metalloreg"/>
    <property type="match status" value="1"/>
</dbReference>
<dbReference type="InterPro" id="IPR036388">
    <property type="entry name" value="WH-like_DNA-bd_sf"/>
</dbReference>
<dbReference type="OrthoDB" id="9799175at2"/>
<keyword evidence="6" id="KW-1185">Reference proteome</keyword>
<dbReference type="InterPro" id="IPR001845">
    <property type="entry name" value="HTH_ArsR_DNA-bd_dom"/>
</dbReference>
<dbReference type="NCBIfam" id="NF033789">
    <property type="entry name" value="repress_SdpR"/>
    <property type="match status" value="1"/>
</dbReference>
<evidence type="ECO:0000313" key="5">
    <source>
        <dbReference type="EMBL" id="KYH33333.1"/>
    </source>
</evidence>
<dbReference type="CDD" id="cd00090">
    <property type="entry name" value="HTH_ARSR"/>
    <property type="match status" value="1"/>
</dbReference>
<dbReference type="RefSeq" id="WP_062279990.1">
    <property type="nucleotide sequence ID" value="NZ_LTBC01000001.1"/>
</dbReference>
<evidence type="ECO:0000256" key="2">
    <source>
        <dbReference type="ARBA" id="ARBA00023125"/>
    </source>
</evidence>
<keyword evidence="1" id="KW-0805">Transcription regulation</keyword>
<keyword evidence="3" id="KW-0804">Transcription</keyword>
<dbReference type="EMBL" id="LTBC01000001">
    <property type="protein sequence ID" value="KYH33333.1"/>
    <property type="molecule type" value="Genomic_DNA"/>
</dbReference>
<evidence type="ECO:0000259" key="4">
    <source>
        <dbReference type="PROSITE" id="PS50987"/>
    </source>
</evidence>
<dbReference type="Gene3D" id="1.10.10.10">
    <property type="entry name" value="Winged helix-like DNA-binding domain superfamily/Winged helix DNA-binding domain"/>
    <property type="match status" value="1"/>
</dbReference>
<name>A0A151B0M4_9FIRM</name>
<evidence type="ECO:0000313" key="6">
    <source>
        <dbReference type="Proteomes" id="UP000075670"/>
    </source>
</evidence>
<dbReference type="InterPro" id="IPR051081">
    <property type="entry name" value="HTH_MetalResp_TranReg"/>
</dbReference>
<gene>
    <name evidence="5" type="primary">sdpR</name>
    <name evidence="5" type="ORF">MOMUL_00340</name>
</gene>
<dbReference type="PANTHER" id="PTHR33154">
    <property type="entry name" value="TRANSCRIPTIONAL REGULATOR, ARSR FAMILY"/>
    <property type="match status" value="1"/>
</dbReference>
<dbReference type="InterPro" id="IPR011991">
    <property type="entry name" value="ArsR-like_HTH"/>
</dbReference>
<dbReference type="GO" id="GO:0003700">
    <property type="term" value="F:DNA-binding transcription factor activity"/>
    <property type="evidence" value="ECO:0007669"/>
    <property type="project" value="InterPro"/>
</dbReference>
<dbReference type="InterPro" id="IPR047796">
    <property type="entry name" value="SdpR-like_repress"/>
</dbReference>
<accession>A0A151B0M4</accession>
<dbReference type="PROSITE" id="PS50987">
    <property type="entry name" value="HTH_ARSR_2"/>
    <property type="match status" value="1"/>
</dbReference>
<proteinExistence type="predicted"/>
<dbReference type="Pfam" id="PF01022">
    <property type="entry name" value="HTH_5"/>
    <property type="match status" value="1"/>
</dbReference>
<reference evidence="5 6" key="1">
    <citation type="submission" date="2016-02" db="EMBL/GenBank/DDBJ databases">
        <title>Genome sequence of Moorella mulderi DSM 14980.</title>
        <authorList>
            <person name="Poehlein A."/>
            <person name="Daniel R."/>
        </authorList>
    </citation>
    <scope>NUCLEOTIDE SEQUENCE [LARGE SCALE GENOMIC DNA]</scope>
    <source>
        <strain evidence="5 6">DSM 14980</strain>
    </source>
</reference>
<dbReference type="PRINTS" id="PR00778">
    <property type="entry name" value="HTHARSR"/>
</dbReference>
<dbReference type="GO" id="GO:0003677">
    <property type="term" value="F:DNA binding"/>
    <property type="evidence" value="ECO:0007669"/>
    <property type="project" value="UniProtKB-KW"/>
</dbReference>
<dbReference type="PATRIC" id="fig|1122241.3.peg.40"/>
<dbReference type="AlphaFoldDB" id="A0A151B0M4"/>
<evidence type="ECO:0000256" key="1">
    <source>
        <dbReference type="ARBA" id="ARBA00023015"/>
    </source>
</evidence>
<evidence type="ECO:0000256" key="3">
    <source>
        <dbReference type="ARBA" id="ARBA00023163"/>
    </source>
</evidence>
<sequence>MGLNALFKALGDETRREILRRLARGDMAAGEIAAAFDLSWPTISHHLSVLKEAGLVQDEKKGQYVIYSLNTTVFQDIAGWLFDLLGTITERQPAKKGEARKENGK</sequence>
<dbReference type="SUPFAM" id="SSF46785">
    <property type="entry name" value="Winged helix' DNA-binding domain"/>
    <property type="match status" value="1"/>
</dbReference>
<dbReference type="Proteomes" id="UP000075670">
    <property type="component" value="Unassembled WGS sequence"/>
</dbReference>
<organism evidence="5 6">
    <name type="scientific">Moorella mulderi DSM 14980</name>
    <dbReference type="NCBI Taxonomy" id="1122241"/>
    <lineage>
        <taxon>Bacteria</taxon>
        <taxon>Bacillati</taxon>
        <taxon>Bacillota</taxon>
        <taxon>Clostridia</taxon>
        <taxon>Neomoorellales</taxon>
        <taxon>Neomoorellaceae</taxon>
        <taxon>Neomoorella</taxon>
    </lineage>
</organism>
<protein>
    <submittedName>
        <fullName evidence="5">Transcriptional repressor SdpR</fullName>
    </submittedName>
</protein>
<dbReference type="PANTHER" id="PTHR33154:SF33">
    <property type="entry name" value="TRANSCRIPTIONAL REPRESSOR SDPR"/>
    <property type="match status" value="1"/>
</dbReference>
<feature type="domain" description="HTH arsR-type" evidence="4">
    <location>
        <begin position="1"/>
        <end position="92"/>
    </location>
</feature>
<dbReference type="InterPro" id="IPR036390">
    <property type="entry name" value="WH_DNA-bd_sf"/>
</dbReference>
<keyword evidence="2" id="KW-0238">DNA-binding</keyword>
<dbReference type="SMART" id="SM00418">
    <property type="entry name" value="HTH_ARSR"/>
    <property type="match status" value="1"/>
</dbReference>
<comment type="caution">
    <text evidence="5">The sequence shown here is derived from an EMBL/GenBank/DDBJ whole genome shotgun (WGS) entry which is preliminary data.</text>
</comment>